<keyword evidence="9 10" id="KW-0472">Membrane</keyword>
<gene>
    <name evidence="12" type="ORF">AJ80_09306</name>
</gene>
<feature type="transmembrane region" description="Helical" evidence="10">
    <location>
        <begin position="93"/>
        <end position="115"/>
    </location>
</feature>
<feature type="transmembrane region" description="Helical" evidence="10">
    <location>
        <begin position="6"/>
        <end position="39"/>
    </location>
</feature>
<dbReference type="GO" id="GO:0005886">
    <property type="term" value="C:plasma membrane"/>
    <property type="evidence" value="ECO:0007669"/>
    <property type="project" value="TreeGrafter"/>
</dbReference>
<keyword evidence="5" id="KW-0249">Electron transport</keyword>
<dbReference type="PANTHER" id="PTHR32361">
    <property type="entry name" value="FERRIC/CUPRIC REDUCTASE TRANSMEMBRANE COMPONENT"/>
    <property type="match status" value="1"/>
</dbReference>
<evidence type="ECO:0000313" key="13">
    <source>
        <dbReference type="Proteomes" id="UP000224634"/>
    </source>
</evidence>
<dbReference type="InterPro" id="IPR013130">
    <property type="entry name" value="Fe3_Rdtase_TM_dom"/>
</dbReference>
<dbReference type="OrthoDB" id="4206807at2759"/>
<evidence type="ECO:0000259" key="11">
    <source>
        <dbReference type="PROSITE" id="PS51384"/>
    </source>
</evidence>
<evidence type="ECO:0000256" key="7">
    <source>
        <dbReference type="ARBA" id="ARBA00023002"/>
    </source>
</evidence>
<feature type="transmembrane region" description="Helical" evidence="10">
    <location>
        <begin position="127"/>
        <end position="151"/>
    </location>
</feature>
<dbReference type="InterPro" id="IPR013121">
    <property type="entry name" value="Fe_red_NAD-bd_6"/>
</dbReference>
<keyword evidence="4 10" id="KW-0812">Transmembrane</keyword>
<feature type="transmembrane region" description="Helical" evidence="10">
    <location>
        <begin position="60"/>
        <end position="81"/>
    </location>
</feature>
<feature type="transmembrane region" description="Helical" evidence="10">
    <location>
        <begin position="184"/>
        <end position="201"/>
    </location>
</feature>
<comment type="caution">
    <text evidence="12">The sequence shown here is derived from an EMBL/GenBank/DDBJ whole genome shotgun (WGS) entry which is preliminary data.</text>
</comment>
<dbReference type="GO" id="GO:0000293">
    <property type="term" value="F:ferric-chelate reductase activity"/>
    <property type="evidence" value="ECO:0007669"/>
    <property type="project" value="UniProtKB-ARBA"/>
</dbReference>
<dbReference type="AlphaFoldDB" id="A0A2B7WSV8"/>
<evidence type="ECO:0000256" key="10">
    <source>
        <dbReference type="SAM" id="Phobius"/>
    </source>
</evidence>
<dbReference type="GO" id="GO:0006826">
    <property type="term" value="P:iron ion transport"/>
    <property type="evidence" value="ECO:0007669"/>
    <property type="project" value="TreeGrafter"/>
</dbReference>
<keyword evidence="8" id="KW-0406">Ion transport</keyword>
<feature type="transmembrane region" description="Helical" evidence="10">
    <location>
        <begin position="213"/>
        <end position="235"/>
    </location>
</feature>
<name>A0A2B7WSV8_POLH7</name>
<dbReference type="Gene3D" id="3.40.50.80">
    <property type="entry name" value="Nucleotide-binding domain of ferredoxin-NADP reductase (FNR) module"/>
    <property type="match status" value="1"/>
</dbReference>
<dbReference type="STRING" id="1447883.A0A2B7WSV8"/>
<dbReference type="Proteomes" id="UP000224634">
    <property type="component" value="Unassembled WGS sequence"/>
</dbReference>
<dbReference type="PROSITE" id="PS51384">
    <property type="entry name" value="FAD_FR"/>
    <property type="match status" value="1"/>
</dbReference>
<accession>A0A2B7WSV8</accession>
<dbReference type="GO" id="GO:0006879">
    <property type="term" value="P:intracellular iron ion homeostasis"/>
    <property type="evidence" value="ECO:0007669"/>
    <property type="project" value="TreeGrafter"/>
</dbReference>
<evidence type="ECO:0000256" key="3">
    <source>
        <dbReference type="ARBA" id="ARBA00022448"/>
    </source>
</evidence>
<dbReference type="InterPro" id="IPR039261">
    <property type="entry name" value="FNR_nucleotide-bd"/>
</dbReference>
<evidence type="ECO:0000256" key="2">
    <source>
        <dbReference type="ARBA" id="ARBA00006278"/>
    </source>
</evidence>
<proteinExistence type="inferred from homology"/>
<dbReference type="GO" id="GO:0015677">
    <property type="term" value="P:copper ion import"/>
    <property type="evidence" value="ECO:0007669"/>
    <property type="project" value="TreeGrafter"/>
</dbReference>
<dbReference type="PANTHER" id="PTHR32361:SF26">
    <property type="entry name" value="FAD-BINDING 8 DOMAIN-CONTAINING PROTEIN-RELATED"/>
    <property type="match status" value="1"/>
</dbReference>
<evidence type="ECO:0000256" key="9">
    <source>
        <dbReference type="ARBA" id="ARBA00023136"/>
    </source>
</evidence>
<evidence type="ECO:0000256" key="4">
    <source>
        <dbReference type="ARBA" id="ARBA00022692"/>
    </source>
</evidence>
<sequence>METTDFYAIAAGGIVVSLILVRVLSYLSHLTTAVSVFVSKHLTYPYLIRRHRLLGPWTHFDVLCHLVYVAANVFCLCYPNLLASDAGRRAGVLSLVNMIFLFAGVHLSFVADLLGISLQRYRGSHRAVGWMVAGLAAVHAVAAVNSAAFTLSDSRNLFAIIGIASLGVLSLLFLPCFRQFAYEIFLRAHQVAACLCVYAVWRHLPLGATSCRLYLYIGTGTFLLTCSMQVLTFIYRNSVFTRRGHPRALVTYVGADSNDKSGAKPIKVSVALSRPLRVHPGQYISLRMSAVGWWSWTQSHPFMVTSWSQGEQSTLELFVQPRRGLTADLLRHAHAGSGVSFSFPAFISGPHGVTAPVAQYETVVLMASGFGVAAVIPYLKQLIHGYNARSSRTRRVHLVWQLRTPDLAVAVQPWLNGLLKDDVLDNGYILAISIYLESGDMPTDRMPFGKHERAVICRGLADIPKIVQTEIDGGYIERLPDVQEERGEVLVMASLSNELRDRLRDTVRNHLRDRVRMTELEFQPGYNEN</sequence>
<dbReference type="InterPro" id="IPR013112">
    <property type="entry name" value="FAD-bd_8"/>
</dbReference>
<comment type="similarity">
    <text evidence="2">Belongs to the ferric reductase (FRE) family.</text>
</comment>
<keyword evidence="3" id="KW-0813">Transport</keyword>
<reference evidence="12 13" key="1">
    <citation type="submission" date="2017-10" db="EMBL/GenBank/DDBJ databases">
        <title>Comparative genomics in systemic dimorphic fungi from Ajellomycetaceae.</title>
        <authorList>
            <person name="Munoz J.F."/>
            <person name="Mcewen J.G."/>
            <person name="Clay O.K."/>
            <person name="Cuomo C.A."/>
        </authorList>
    </citation>
    <scope>NUCLEOTIDE SEQUENCE [LARGE SCALE GENOMIC DNA]</scope>
    <source>
        <strain evidence="12 13">UAMH7299</strain>
    </source>
</reference>
<evidence type="ECO:0000313" key="12">
    <source>
        <dbReference type="EMBL" id="PGG99692.1"/>
    </source>
</evidence>
<organism evidence="12 13">
    <name type="scientific">Polytolypa hystricis (strain UAMH7299)</name>
    <dbReference type="NCBI Taxonomy" id="1447883"/>
    <lineage>
        <taxon>Eukaryota</taxon>
        <taxon>Fungi</taxon>
        <taxon>Dikarya</taxon>
        <taxon>Ascomycota</taxon>
        <taxon>Pezizomycotina</taxon>
        <taxon>Eurotiomycetes</taxon>
        <taxon>Eurotiomycetidae</taxon>
        <taxon>Onygenales</taxon>
        <taxon>Onygenales incertae sedis</taxon>
        <taxon>Polytolypa</taxon>
    </lineage>
</organism>
<dbReference type="Pfam" id="PF08022">
    <property type="entry name" value="FAD_binding_8"/>
    <property type="match status" value="1"/>
</dbReference>
<feature type="domain" description="FAD-binding FR-type" evidence="11">
    <location>
        <begin position="243"/>
        <end position="357"/>
    </location>
</feature>
<dbReference type="InterPro" id="IPR017927">
    <property type="entry name" value="FAD-bd_FR_type"/>
</dbReference>
<dbReference type="Pfam" id="PF01794">
    <property type="entry name" value="Ferric_reduct"/>
    <property type="match status" value="1"/>
</dbReference>
<dbReference type="CDD" id="cd06186">
    <property type="entry name" value="NOX_Duox_like_FAD_NADP"/>
    <property type="match status" value="1"/>
</dbReference>
<dbReference type="SUPFAM" id="SSF52343">
    <property type="entry name" value="Ferredoxin reductase-like, C-terminal NADP-linked domain"/>
    <property type="match status" value="1"/>
</dbReference>
<protein>
    <recommendedName>
        <fullName evidence="11">FAD-binding FR-type domain-containing protein</fullName>
    </recommendedName>
</protein>
<keyword evidence="13" id="KW-1185">Reference proteome</keyword>
<evidence type="ECO:0000256" key="5">
    <source>
        <dbReference type="ARBA" id="ARBA00022982"/>
    </source>
</evidence>
<comment type="subcellular location">
    <subcellularLocation>
        <location evidence="1">Membrane</location>
        <topology evidence="1">Multi-pass membrane protein</topology>
    </subcellularLocation>
</comment>
<evidence type="ECO:0000256" key="6">
    <source>
        <dbReference type="ARBA" id="ARBA00022989"/>
    </source>
</evidence>
<keyword evidence="7" id="KW-0560">Oxidoreductase</keyword>
<dbReference type="InterPro" id="IPR051410">
    <property type="entry name" value="Ferric/Cupric_Reductase"/>
</dbReference>
<evidence type="ECO:0000256" key="1">
    <source>
        <dbReference type="ARBA" id="ARBA00004141"/>
    </source>
</evidence>
<evidence type="ECO:0000256" key="8">
    <source>
        <dbReference type="ARBA" id="ARBA00023065"/>
    </source>
</evidence>
<keyword evidence="6 10" id="KW-1133">Transmembrane helix</keyword>
<dbReference type="EMBL" id="PDNA01000266">
    <property type="protein sequence ID" value="PGG99692.1"/>
    <property type="molecule type" value="Genomic_DNA"/>
</dbReference>
<feature type="transmembrane region" description="Helical" evidence="10">
    <location>
        <begin position="157"/>
        <end position="177"/>
    </location>
</feature>
<dbReference type="Pfam" id="PF08030">
    <property type="entry name" value="NAD_binding_6"/>
    <property type="match status" value="1"/>
</dbReference>